<dbReference type="RefSeq" id="XP_016256747.1">
    <property type="nucleotide sequence ID" value="XM_016412883.1"/>
</dbReference>
<organism evidence="2 3">
    <name type="scientific">Exophiala oligosperma</name>
    <dbReference type="NCBI Taxonomy" id="215243"/>
    <lineage>
        <taxon>Eukaryota</taxon>
        <taxon>Fungi</taxon>
        <taxon>Dikarya</taxon>
        <taxon>Ascomycota</taxon>
        <taxon>Pezizomycotina</taxon>
        <taxon>Eurotiomycetes</taxon>
        <taxon>Chaetothyriomycetidae</taxon>
        <taxon>Chaetothyriales</taxon>
        <taxon>Herpotrichiellaceae</taxon>
        <taxon>Exophiala</taxon>
    </lineage>
</organism>
<reference evidence="2 3" key="1">
    <citation type="submission" date="2015-01" db="EMBL/GenBank/DDBJ databases">
        <title>The Genome Sequence of Exophiala oligosperma CBS72588.</title>
        <authorList>
            <consortium name="The Broad Institute Genomics Platform"/>
            <person name="Cuomo C."/>
            <person name="de Hoog S."/>
            <person name="Gorbushina A."/>
            <person name="Stielow B."/>
            <person name="Teixiera M."/>
            <person name="Abouelleil A."/>
            <person name="Chapman S.B."/>
            <person name="Priest M."/>
            <person name="Young S.K."/>
            <person name="Wortman J."/>
            <person name="Nusbaum C."/>
            <person name="Birren B."/>
        </authorList>
    </citation>
    <scope>NUCLEOTIDE SEQUENCE [LARGE SCALE GENOMIC DNA]</scope>
    <source>
        <strain evidence="2 3">CBS 72588</strain>
    </source>
</reference>
<dbReference type="Proteomes" id="UP000053342">
    <property type="component" value="Unassembled WGS sequence"/>
</dbReference>
<evidence type="ECO:0000313" key="3">
    <source>
        <dbReference type="Proteomes" id="UP000053342"/>
    </source>
</evidence>
<feature type="region of interest" description="Disordered" evidence="1">
    <location>
        <begin position="140"/>
        <end position="177"/>
    </location>
</feature>
<keyword evidence="3" id="KW-1185">Reference proteome</keyword>
<dbReference type="AlphaFoldDB" id="A0A0D2A8B0"/>
<evidence type="ECO:0000313" key="2">
    <source>
        <dbReference type="EMBL" id="KIW36531.1"/>
    </source>
</evidence>
<feature type="compositionally biased region" description="Polar residues" evidence="1">
    <location>
        <begin position="158"/>
        <end position="176"/>
    </location>
</feature>
<dbReference type="GeneID" id="27363315"/>
<protein>
    <submittedName>
        <fullName evidence="2">Uncharacterized protein</fullName>
    </submittedName>
</protein>
<accession>A0A0D2A8B0</accession>
<dbReference type="VEuPathDB" id="FungiDB:PV06_11241"/>
<evidence type="ECO:0000256" key="1">
    <source>
        <dbReference type="SAM" id="MobiDB-lite"/>
    </source>
</evidence>
<sequence length="245" mass="27331">MHTFRAPQEVRNVVKCVILHINDLVQIRDRKGRWKHQWELPLSPTWEQDHPQFHEFYQVYLKCCHPAVRSLYEHQGLRLEITSDPKWLVTTAGLKATGNQVLVIMNVQLCQCYREHASREKSAPTLPQNAVAPAGSYSLHSAPANVEEPTTRDGGFSVDSNQNDPGLPSTTLQQSPAPFPIEKLIEPRVAAIYQPYDLQDGDVLTVHGSEGVTLQSGSFGSMIVECKLVKIAENQGDENDPALTA</sequence>
<dbReference type="HOGENOM" id="CLU_1133602_0_0_1"/>
<gene>
    <name evidence="2" type="ORF">PV06_11241</name>
</gene>
<name>A0A0D2A8B0_9EURO</name>
<dbReference type="EMBL" id="KN847354">
    <property type="protein sequence ID" value="KIW36531.1"/>
    <property type="molecule type" value="Genomic_DNA"/>
</dbReference>
<proteinExistence type="predicted"/>